<evidence type="ECO:0000313" key="2">
    <source>
        <dbReference type="Proteomes" id="UP000242498"/>
    </source>
</evidence>
<dbReference type="AlphaFoldDB" id="A0A285BWK5"/>
<gene>
    <name evidence="1" type="ORF">SAMN06296273_0736</name>
</gene>
<dbReference type="EMBL" id="LT907782">
    <property type="protein sequence ID" value="SNX59296.1"/>
    <property type="molecule type" value="Genomic_DNA"/>
</dbReference>
<protein>
    <submittedName>
        <fullName evidence="1">Uncharacterized protein</fullName>
    </submittedName>
</protein>
<proteinExistence type="predicted"/>
<dbReference type="Proteomes" id="UP000242498">
    <property type="component" value="Chromosome I"/>
</dbReference>
<organism evidence="1 2">
    <name type="scientific">Nitrosomonas ureae</name>
    <dbReference type="NCBI Taxonomy" id="44577"/>
    <lineage>
        <taxon>Bacteria</taxon>
        <taxon>Pseudomonadati</taxon>
        <taxon>Pseudomonadota</taxon>
        <taxon>Betaproteobacteria</taxon>
        <taxon>Nitrosomonadales</taxon>
        <taxon>Nitrosomonadaceae</taxon>
        <taxon>Nitrosomonas</taxon>
    </lineage>
</organism>
<evidence type="ECO:0000313" key="1">
    <source>
        <dbReference type="EMBL" id="SNX59296.1"/>
    </source>
</evidence>
<name>A0A285BWK5_9PROT</name>
<accession>A0A285BWK5</accession>
<dbReference type="RefSeq" id="WP_096292056.1">
    <property type="nucleotide sequence ID" value="NZ_LT907782.1"/>
</dbReference>
<sequence>MFKKNEMTGLQLQDYYESYQIAREGIVDSISKLRNRNRQPNVSPGEVAENDRRILVLTADKALLDAKLAAFDANKDAINPPSTAQLDLLKQLIAAVDKLNTNQKILDEIIKLSTDALTEFNKIHPNQA</sequence>
<reference evidence="1 2" key="1">
    <citation type="submission" date="2017-08" db="EMBL/GenBank/DDBJ databases">
        <authorList>
            <person name="de Groot N.N."/>
        </authorList>
    </citation>
    <scope>NUCLEOTIDE SEQUENCE [LARGE SCALE GENOMIC DNA]</scope>
    <source>
        <strain evidence="1 2">Nm15</strain>
    </source>
</reference>